<evidence type="ECO:0000256" key="6">
    <source>
        <dbReference type="ARBA" id="ARBA00022741"/>
    </source>
</evidence>
<keyword evidence="5" id="KW-0479">Metal-binding</keyword>
<dbReference type="InterPro" id="IPR008162">
    <property type="entry name" value="Pyrophosphatase"/>
</dbReference>
<comment type="pathway">
    <text evidence="2">Sulfur metabolism.</text>
</comment>
<dbReference type="HAMAP" id="MF_00065">
    <property type="entry name" value="Adenylyl_sulf_kinase"/>
    <property type="match status" value="1"/>
</dbReference>
<comment type="caution">
    <text evidence="15">The sequence shown here is derived from an EMBL/GenBank/DDBJ whole genome shotgun (WGS) entry which is preliminary data.</text>
</comment>
<dbReference type="Pfam" id="PF01583">
    <property type="entry name" value="APS_kinase"/>
    <property type="match status" value="1"/>
</dbReference>
<protein>
    <recommendedName>
        <fullName evidence="17">Inorganic diphosphatase</fullName>
    </recommendedName>
</protein>
<keyword evidence="6" id="KW-0547">Nucleotide-binding</keyword>
<feature type="domain" description="Sulphate adenylyltransferase catalytic" evidence="13">
    <location>
        <begin position="544"/>
        <end position="754"/>
    </location>
</feature>
<dbReference type="InterPro" id="IPR025980">
    <property type="entry name" value="ATP-Sase_PUA-like_dom"/>
</dbReference>
<dbReference type="GO" id="GO:0004427">
    <property type="term" value="F:inorganic diphosphate phosphatase activity"/>
    <property type="evidence" value="ECO:0007669"/>
    <property type="project" value="InterPro"/>
</dbReference>
<dbReference type="InterPro" id="IPR036649">
    <property type="entry name" value="Pyrophosphatase_sf"/>
</dbReference>
<dbReference type="Gene3D" id="3.40.50.620">
    <property type="entry name" value="HUPs"/>
    <property type="match status" value="1"/>
</dbReference>
<evidence type="ECO:0000256" key="8">
    <source>
        <dbReference type="ARBA" id="ARBA00022801"/>
    </source>
</evidence>
<keyword evidence="16" id="KW-1185">Reference proteome</keyword>
<dbReference type="GO" id="GO:0004781">
    <property type="term" value="F:sulfate adenylyltransferase (ATP) activity"/>
    <property type="evidence" value="ECO:0007669"/>
    <property type="project" value="InterPro"/>
</dbReference>
<evidence type="ECO:0000259" key="12">
    <source>
        <dbReference type="Pfam" id="PF01583"/>
    </source>
</evidence>
<dbReference type="Pfam" id="PF14306">
    <property type="entry name" value="PUA_2"/>
    <property type="match status" value="1"/>
</dbReference>
<evidence type="ECO:0000256" key="7">
    <source>
        <dbReference type="ARBA" id="ARBA00022777"/>
    </source>
</evidence>
<keyword evidence="4" id="KW-0808">Transferase</keyword>
<gene>
    <name evidence="15" type="ORF">KFE25_005160</name>
</gene>
<dbReference type="Gene3D" id="3.90.80.10">
    <property type="entry name" value="Inorganic pyrophosphatase"/>
    <property type="match status" value="1"/>
</dbReference>
<dbReference type="OMA" id="HAYLMNN"/>
<dbReference type="SUPFAM" id="SSF88697">
    <property type="entry name" value="PUA domain-like"/>
    <property type="match status" value="1"/>
</dbReference>
<keyword evidence="10" id="KW-0460">Magnesium</keyword>
<evidence type="ECO:0000313" key="16">
    <source>
        <dbReference type="Proteomes" id="UP000751190"/>
    </source>
</evidence>
<evidence type="ECO:0000259" key="13">
    <source>
        <dbReference type="Pfam" id="PF01747"/>
    </source>
</evidence>
<evidence type="ECO:0000256" key="5">
    <source>
        <dbReference type="ARBA" id="ARBA00022723"/>
    </source>
</evidence>
<evidence type="ECO:0000256" key="1">
    <source>
        <dbReference type="ARBA" id="ARBA00001946"/>
    </source>
</evidence>
<feature type="domain" description="ATP-sulfurylase PUA-like" evidence="14">
    <location>
        <begin position="351"/>
        <end position="533"/>
    </location>
</feature>
<dbReference type="GO" id="GO:0004020">
    <property type="term" value="F:adenylylsulfate kinase activity"/>
    <property type="evidence" value="ECO:0007669"/>
    <property type="project" value="InterPro"/>
</dbReference>
<dbReference type="CDD" id="cd02027">
    <property type="entry name" value="APSK"/>
    <property type="match status" value="1"/>
</dbReference>
<keyword evidence="11" id="KW-0472">Membrane</keyword>
<evidence type="ECO:0008006" key="17">
    <source>
        <dbReference type="Google" id="ProtNLM"/>
    </source>
</evidence>
<dbReference type="GO" id="GO:0005737">
    <property type="term" value="C:cytoplasm"/>
    <property type="evidence" value="ECO:0007669"/>
    <property type="project" value="InterPro"/>
</dbReference>
<feature type="transmembrane region" description="Helical" evidence="11">
    <location>
        <begin position="28"/>
        <end position="46"/>
    </location>
</feature>
<comment type="cofactor">
    <cofactor evidence="1">
        <name>Mg(2+)</name>
        <dbReference type="ChEBI" id="CHEBI:18420"/>
    </cofactor>
</comment>
<evidence type="ECO:0000256" key="4">
    <source>
        <dbReference type="ARBA" id="ARBA00022679"/>
    </source>
</evidence>
<comment type="similarity">
    <text evidence="3">Belongs to the PPase family.</text>
</comment>
<dbReference type="InterPro" id="IPR059117">
    <property type="entry name" value="APS_kinase_dom"/>
</dbReference>
<dbReference type="Gene3D" id="3.40.50.300">
    <property type="entry name" value="P-loop containing nucleotide triphosphate hydrolases"/>
    <property type="match status" value="1"/>
</dbReference>
<evidence type="ECO:0000256" key="9">
    <source>
        <dbReference type="ARBA" id="ARBA00022840"/>
    </source>
</evidence>
<dbReference type="InterPro" id="IPR014729">
    <property type="entry name" value="Rossmann-like_a/b/a_fold"/>
</dbReference>
<keyword evidence="7" id="KW-0418">Kinase</keyword>
<dbReference type="GO" id="GO:0006796">
    <property type="term" value="P:phosphate-containing compound metabolic process"/>
    <property type="evidence" value="ECO:0007669"/>
    <property type="project" value="InterPro"/>
</dbReference>
<keyword evidence="11" id="KW-1133">Transmembrane helix</keyword>
<dbReference type="SUPFAM" id="SSF52540">
    <property type="entry name" value="P-loop containing nucleoside triphosphate hydrolases"/>
    <property type="match status" value="1"/>
</dbReference>
<accession>A0A8J5X3A6</accession>
<dbReference type="PANTHER" id="PTHR11055:SF1">
    <property type="entry name" value="PAPS SYNTHETASE, ISOFORM D"/>
    <property type="match status" value="1"/>
</dbReference>
<dbReference type="InterPro" id="IPR027417">
    <property type="entry name" value="P-loop_NTPase"/>
</dbReference>
<keyword evidence="11" id="KW-0812">Transmembrane</keyword>
<dbReference type="SUPFAM" id="SSF52374">
    <property type="entry name" value="Nucleotidylyl transferase"/>
    <property type="match status" value="1"/>
</dbReference>
<proteinExistence type="inferred from homology"/>
<dbReference type="InterPro" id="IPR024951">
    <property type="entry name" value="Sulfurylase_cat_dom"/>
</dbReference>
<evidence type="ECO:0000256" key="10">
    <source>
        <dbReference type="ARBA" id="ARBA00022842"/>
    </source>
</evidence>
<dbReference type="PANTHER" id="PTHR11055">
    <property type="entry name" value="BIFUNCTIONAL 3'-PHOSPHOADENOSINE 5'-PHOSPHOSULFATE SYNTHASE"/>
    <property type="match status" value="1"/>
</dbReference>
<organism evidence="15 16">
    <name type="scientific">Diacronema lutheri</name>
    <name type="common">Unicellular marine alga</name>
    <name type="synonym">Monochrysis lutheri</name>
    <dbReference type="NCBI Taxonomy" id="2081491"/>
    <lineage>
        <taxon>Eukaryota</taxon>
        <taxon>Haptista</taxon>
        <taxon>Haptophyta</taxon>
        <taxon>Pavlovophyceae</taxon>
        <taxon>Pavlovales</taxon>
        <taxon>Pavlovaceae</taxon>
        <taxon>Diacronema</taxon>
    </lineage>
</organism>
<reference evidence="15" key="1">
    <citation type="submission" date="2021-05" db="EMBL/GenBank/DDBJ databases">
        <title>The genome of the haptophyte Pavlova lutheri (Diacronema luteri, Pavlovales) - a model for lipid biosynthesis in eukaryotic algae.</title>
        <authorList>
            <person name="Hulatt C.J."/>
            <person name="Posewitz M.C."/>
        </authorList>
    </citation>
    <scope>NUCLEOTIDE SEQUENCE</scope>
    <source>
        <strain evidence="15">NIVA-4/92</strain>
    </source>
</reference>
<dbReference type="GO" id="GO:0005524">
    <property type="term" value="F:ATP binding"/>
    <property type="evidence" value="ECO:0007669"/>
    <property type="project" value="UniProtKB-KW"/>
</dbReference>
<dbReference type="Proteomes" id="UP000751190">
    <property type="component" value="Unassembled WGS sequence"/>
</dbReference>
<dbReference type="InterPro" id="IPR015947">
    <property type="entry name" value="PUA-like_sf"/>
</dbReference>
<keyword evidence="8" id="KW-0378">Hydrolase</keyword>
<dbReference type="PROSITE" id="PS00387">
    <property type="entry name" value="PPASE"/>
    <property type="match status" value="1"/>
</dbReference>
<dbReference type="Gene3D" id="3.10.400.10">
    <property type="entry name" value="Sulfate adenylyltransferase"/>
    <property type="match status" value="1"/>
</dbReference>
<evidence type="ECO:0000256" key="3">
    <source>
        <dbReference type="ARBA" id="ARBA00006220"/>
    </source>
</evidence>
<dbReference type="Pfam" id="PF01747">
    <property type="entry name" value="ATP-sulfurylase"/>
    <property type="match status" value="1"/>
</dbReference>
<dbReference type="SUPFAM" id="SSF50324">
    <property type="entry name" value="Inorganic pyrophosphatase"/>
    <property type="match status" value="1"/>
</dbReference>
<keyword evidence="9" id="KW-0067">ATP-binding</keyword>
<name>A0A8J5X3A6_DIALT</name>
<dbReference type="GO" id="GO:0000103">
    <property type="term" value="P:sulfate assimilation"/>
    <property type="evidence" value="ECO:0007669"/>
    <property type="project" value="InterPro"/>
</dbReference>
<dbReference type="Pfam" id="PF00719">
    <property type="entry name" value="Pyrophosphatase"/>
    <property type="match status" value="1"/>
</dbReference>
<dbReference type="NCBIfam" id="TIGR00455">
    <property type="entry name" value="apsK"/>
    <property type="match status" value="1"/>
</dbReference>
<dbReference type="EMBL" id="JAGTXO010000054">
    <property type="protein sequence ID" value="KAG8458313.1"/>
    <property type="molecule type" value="Genomic_DNA"/>
</dbReference>
<evidence type="ECO:0000256" key="11">
    <source>
        <dbReference type="SAM" id="Phobius"/>
    </source>
</evidence>
<evidence type="ECO:0000256" key="2">
    <source>
        <dbReference type="ARBA" id="ARBA00004678"/>
    </source>
</evidence>
<dbReference type="GO" id="GO:0000287">
    <property type="term" value="F:magnesium ion binding"/>
    <property type="evidence" value="ECO:0007669"/>
    <property type="project" value="InterPro"/>
</dbReference>
<feature type="domain" description="APS kinase" evidence="12">
    <location>
        <begin position="163"/>
        <end position="315"/>
    </location>
</feature>
<dbReference type="InterPro" id="IPR002891">
    <property type="entry name" value="APS"/>
</dbReference>
<dbReference type="NCBIfam" id="NF003013">
    <property type="entry name" value="PRK03846.1"/>
    <property type="match status" value="1"/>
</dbReference>
<dbReference type="OrthoDB" id="506431at2759"/>
<dbReference type="AlphaFoldDB" id="A0A8J5X3A6"/>
<sequence>MGRYASPIDDDDDFDRSRRVQAAGTMRAPLAFLGGMVAATLLLIAYQQAMYKPPPPCPTAEAICPNIKGVLGEVLKGCPTPECPQAKCPTPRCPEPRCPEPFCPKVELPESVTKGCPSPDVAKLVAEHRSKMLQHVGANIIECAPGKDCRADRAQRFKRLGQQGVTLWFTGLSGAGKTTITEALERELIFKHGKTVYRIDGDNLRTGLTRDLGFSPSDRGESVRRASETAALFADAGVITMVTLISPYREARNAARSLHRDKGLPFLETYLDVPLDVLRRRDPKGLYKKVDAGEIKGFTGVDAPYEEPLDPEVTLRTHELSVQECVDHVIRQLEARGLLSGEAVDNPALAPPDGGVVVDLIARGEALLALRDEARTLPGVPLRDVDVNWLQVIGEGWASPLRGFMREGALMQALHFNSLMVDPHNFTGMAGYLERQTDWLHTAVQPPTRVSMPIPITLPISEFTRRQIAGAAAVTLYSSAGKPLAVLRRPEVYAHRKEEIIARCFGAIDPAHPYIGLIASAGDWLLGGEVQLLGKIAYGDGLDQFRLTVNELRAEFARRKADTVFAFQTRNPTHAGHAFLMRDAQRQLKKRGYKNPVLWLSPLGGWTKDSDVPLDVRVQQHDAVINEGMLDAESTVMAIWPAPMIYAGPTEVQFHAKSRRIGGASFFVVGRDPAGMPRSTAGPLKGEDLYNGDHGRYVLSYSPGVGSMEFISFQQVYYDKRDHTMKPKEKARADDFISISGTKMRTLAALGAVPCPAEIPKDLLAAKCIPPGFMVEGGWAKMVDYYQNKETKEWVPYSTMHEPPALAPYAKASGKFNALSFAVSFDRSTPGLAPEAASTPVVSPWHHVALGAPGGHGYQMVVEIPKGTTSKLEVQKGVAGNPIKHDSKKGKVREYTYGLTFFNYGLLPQTWEDPAHRSGNHTGDNDPLDIIELGGAKRRVGEVVPVKVLGNLKLIDQGELDHKILALALDDPKAGAVNSVADLEREMPGVLPALVDWLKMYKTTDGKEVNVLASDVPDSADEAKAVITQCNDAWKKLAVTKAVPYTGFWLP</sequence>
<evidence type="ECO:0000259" key="14">
    <source>
        <dbReference type="Pfam" id="PF14306"/>
    </source>
</evidence>
<evidence type="ECO:0000313" key="15">
    <source>
        <dbReference type="EMBL" id="KAG8458313.1"/>
    </source>
</evidence>